<evidence type="ECO:0000313" key="3">
    <source>
        <dbReference type="Proteomes" id="UP000526501"/>
    </source>
</evidence>
<proteinExistence type="predicted"/>
<accession>A0A7X1B9K7</accession>
<gene>
    <name evidence="2" type="ORF">H5P27_12530</name>
</gene>
<reference evidence="2 3" key="1">
    <citation type="submission" date="2020-07" db="EMBL/GenBank/DDBJ databases">
        <authorList>
            <person name="Feng X."/>
        </authorList>
    </citation>
    <scope>NUCLEOTIDE SEQUENCE [LARGE SCALE GENOMIC DNA]</scope>
    <source>
        <strain evidence="2 3">JCM23202</strain>
    </source>
</reference>
<dbReference type="RefSeq" id="WP_185660740.1">
    <property type="nucleotide sequence ID" value="NZ_CAWPOO010000012.1"/>
</dbReference>
<feature type="domain" description="NIF system FeS cluster assembly NifU N-terminal" evidence="1">
    <location>
        <begin position="9"/>
        <end position="79"/>
    </location>
</feature>
<dbReference type="AlphaFoldDB" id="A0A7X1B9K7"/>
<dbReference type="Proteomes" id="UP000526501">
    <property type="component" value="Unassembled WGS sequence"/>
</dbReference>
<dbReference type="EMBL" id="JACHVC010000012">
    <property type="protein sequence ID" value="MBC2606870.1"/>
    <property type="molecule type" value="Genomic_DNA"/>
</dbReference>
<dbReference type="Gene3D" id="3.90.1010.10">
    <property type="match status" value="1"/>
</dbReference>
<dbReference type="NCBIfam" id="TIGR01994">
    <property type="entry name" value="SUF_scaf_2"/>
    <property type="match status" value="1"/>
</dbReference>
<protein>
    <submittedName>
        <fullName evidence="2">SUF system NifU family Fe-S cluster assembly protein</fullName>
    </submittedName>
</protein>
<evidence type="ECO:0000259" key="1">
    <source>
        <dbReference type="Pfam" id="PF01592"/>
    </source>
</evidence>
<dbReference type="InterPro" id="IPR002871">
    <property type="entry name" value="NIF_FeS_clus_asmbl_NifU_N"/>
</dbReference>
<dbReference type="GO" id="GO:0005506">
    <property type="term" value="F:iron ion binding"/>
    <property type="evidence" value="ECO:0007669"/>
    <property type="project" value="InterPro"/>
</dbReference>
<dbReference type="GO" id="GO:0051536">
    <property type="term" value="F:iron-sulfur cluster binding"/>
    <property type="evidence" value="ECO:0007669"/>
    <property type="project" value="InterPro"/>
</dbReference>
<dbReference type="GO" id="GO:0016226">
    <property type="term" value="P:iron-sulfur cluster assembly"/>
    <property type="evidence" value="ECO:0007669"/>
    <property type="project" value="InterPro"/>
</dbReference>
<sequence length="138" mass="15713">MNPDLQNLYKQTLLKHSKNPLNNYEIEHSHSATKRNPLCGDEITVYQDRDEQSRVAFTAQACSICLASASMMTEKLSELDPTDHKSFAEDFVSKFKDRSKQLDLGGELESLSGVQAFPSRIRCATLPWETFLEIKKEE</sequence>
<name>A0A7X1B9K7_9BACT</name>
<evidence type="ECO:0000313" key="2">
    <source>
        <dbReference type="EMBL" id="MBC2606870.1"/>
    </source>
</evidence>
<dbReference type="SUPFAM" id="SSF82649">
    <property type="entry name" value="SufE/NifU"/>
    <property type="match status" value="1"/>
</dbReference>
<keyword evidence="3" id="KW-1185">Reference proteome</keyword>
<dbReference type="CDD" id="cd06664">
    <property type="entry name" value="IscU_like"/>
    <property type="match status" value="1"/>
</dbReference>
<organism evidence="2 3">
    <name type="scientific">Pelagicoccus albus</name>
    <dbReference type="NCBI Taxonomy" id="415222"/>
    <lineage>
        <taxon>Bacteria</taxon>
        <taxon>Pseudomonadati</taxon>
        <taxon>Verrucomicrobiota</taxon>
        <taxon>Opitutia</taxon>
        <taxon>Puniceicoccales</taxon>
        <taxon>Pelagicoccaceae</taxon>
        <taxon>Pelagicoccus</taxon>
    </lineage>
</organism>
<comment type="caution">
    <text evidence="2">The sequence shown here is derived from an EMBL/GenBank/DDBJ whole genome shotgun (WGS) entry which is preliminary data.</text>
</comment>
<dbReference type="Pfam" id="PF01592">
    <property type="entry name" value="NifU_N"/>
    <property type="match status" value="1"/>
</dbReference>